<comment type="subcellular location">
    <subcellularLocation>
        <location evidence="1">Membrane</location>
        <topology evidence="1">Multi-pass membrane protein</topology>
    </subcellularLocation>
</comment>
<evidence type="ECO:0000256" key="6">
    <source>
        <dbReference type="SAM" id="Phobius"/>
    </source>
</evidence>
<dbReference type="PANTHER" id="PTHR23501:SF102">
    <property type="entry name" value="DRUG TRANSPORTER, PUTATIVE (AFU_ORTHOLOGUE AFUA_3G08530)-RELATED"/>
    <property type="match status" value="1"/>
</dbReference>
<keyword evidence="9" id="KW-1185">Reference proteome</keyword>
<keyword evidence="4 6" id="KW-0472">Membrane</keyword>
<dbReference type="PANTHER" id="PTHR23501">
    <property type="entry name" value="MAJOR FACILITATOR SUPERFAMILY"/>
    <property type="match status" value="1"/>
</dbReference>
<feature type="transmembrane region" description="Helical" evidence="6">
    <location>
        <begin position="160"/>
        <end position="183"/>
    </location>
</feature>
<dbReference type="GO" id="GO:0022857">
    <property type="term" value="F:transmembrane transporter activity"/>
    <property type="evidence" value="ECO:0007669"/>
    <property type="project" value="InterPro"/>
</dbReference>
<gene>
    <name evidence="8" type="ORF">L227DRAFT_504869</name>
</gene>
<feature type="compositionally biased region" description="Polar residues" evidence="5">
    <location>
        <begin position="535"/>
        <end position="545"/>
    </location>
</feature>
<feature type="transmembrane region" description="Helical" evidence="6">
    <location>
        <begin position="359"/>
        <end position="378"/>
    </location>
</feature>
<dbReference type="InterPro" id="IPR020846">
    <property type="entry name" value="MFS_dom"/>
</dbReference>
<name>A0A5C2S4H1_9APHY</name>
<feature type="transmembrane region" description="Helical" evidence="6">
    <location>
        <begin position="228"/>
        <end position="247"/>
    </location>
</feature>
<dbReference type="Gene3D" id="1.20.1720.10">
    <property type="entry name" value="Multidrug resistance protein D"/>
    <property type="match status" value="1"/>
</dbReference>
<dbReference type="Pfam" id="PF07690">
    <property type="entry name" value="MFS_1"/>
    <property type="match status" value="1"/>
</dbReference>
<dbReference type="SUPFAM" id="SSF103473">
    <property type="entry name" value="MFS general substrate transporter"/>
    <property type="match status" value="1"/>
</dbReference>
<evidence type="ECO:0000256" key="5">
    <source>
        <dbReference type="SAM" id="MobiDB-lite"/>
    </source>
</evidence>
<dbReference type="OrthoDB" id="3437016at2759"/>
<dbReference type="InterPro" id="IPR011701">
    <property type="entry name" value="MFS"/>
</dbReference>
<feature type="transmembrane region" description="Helical" evidence="6">
    <location>
        <begin position="297"/>
        <end position="321"/>
    </location>
</feature>
<dbReference type="InterPro" id="IPR005829">
    <property type="entry name" value="Sugar_transporter_CS"/>
</dbReference>
<feature type="transmembrane region" description="Helical" evidence="6">
    <location>
        <begin position="582"/>
        <end position="601"/>
    </location>
</feature>
<feature type="transmembrane region" description="Helical" evidence="6">
    <location>
        <begin position="425"/>
        <end position="447"/>
    </location>
</feature>
<evidence type="ECO:0000259" key="7">
    <source>
        <dbReference type="PROSITE" id="PS50850"/>
    </source>
</evidence>
<dbReference type="Gene3D" id="1.20.1250.20">
    <property type="entry name" value="MFS general substrate transporter like domains"/>
    <property type="match status" value="1"/>
</dbReference>
<dbReference type="EMBL" id="ML122274">
    <property type="protein sequence ID" value="RPD58543.1"/>
    <property type="molecule type" value="Genomic_DNA"/>
</dbReference>
<proteinExistence type="predicted"/>
<protein>
    <submittedName>
        <fullName evidence="8">MFS general substrate transporter</fullName>
    </submittedName>
</protein>
<dbReference type="AlphaFoldDB" id="A0A5C2S4H1"/>
<feature type="transmembrane region" description="Helical" evidence="6">
    <location>
        <begin position="102"/>
        <end position="120"/>
    </location>
</feature>
<feature type="transmembrane region" description="Helical" evidence="6">
    <location>
        <begin position="72"/>
        <end position="90"/>
    </location>
</feature>
<keyword evidence="3 6" id="KW-1133">Transmembrane helix</keyword>
<evidence type="ECO:0000313" key="8">
    <source>
        <dbReference type="EMBL" id="RPD58543.1"/>
    </source>
</evidence>
<sequence length="606" mass="64269">MSPPSPATSTAASDPEHLYHKSLDHDDNARGRPFWLAFVAVSMCTFVSALDFTAVPTALSTITADLRVTGDSIWIVVSYGIASAAILPLSGRFADAFGRKPVLLTAVVLYFVGSIVSGVASNVGTLIVGRTVQGMGGGAMLNLVQIIVADLVPLAERGTYVGMLACVWAVAAGVGALIAGSLARVAEWRLNFYLNLPLAAIAFFLVSFCVRLQRPAGSFGKKLSQLDILGNLIIISGTTLLVVGLTWGGMRYNWTDVHVLATLIPGIVLLGLFFMFECCLSIRPSIPLEAVDMRTTISGYIATFFHGVLTAALFYFLPIYLQTSKGLSALGSGLLLLPAALVVAMLAFVAGTLVKVLQVYRWANMVAGGFSLLGFGLLSTMTADASAAQWVGYQILAAAGLGLGFVATVFPVLAPVPVTHTASALSLFSFTRAFAQTLGVVTGTIILQSQLKSRLPSELNGFFTGHVELAHAAIPLIAGLADPLRRQVRVAFADSLKLVWDVMLGVSALGMLPGVLMREVRMERVTDDRYGLRTGSGSEVQAHAQSSEEKTPLRSAFGAQQTEHSSTSSSDGTPQPQSRPRWGGALWVQLASLLFFIGLFFESISM</sequence>
<feature type="transmembrane region" description="Helical" evidence="6">
    <location>
        <begin position="333"/>
        <end position="353"/>
    </location>
</feature>
<evidence type="ECO:0000256" key="1">
    <source>
        <dbReference type="ARBA" id="ARBA00004141"/>
    </source>
</evidence>
<evidence type="ECO:0000313" key="9">
    <source>
        <dbReference type="Proteomes" id="UP000313359"/>
    </source>
</evidence>
<feature type="transmembrane region" description="Helical" evidence="6">
    <location>
        <begin position="498"/>
        <end position="516"/>
    </location>
</feature>
<feature type="compositionally biased region" description="Polar residues" evidence="5">
    <location>
        <begin position="558"/>
        <end position="578"/>
    </location>
</feature>
<evidence type="ECO:0000256" key="4">
    <source>
        <dbReference type="ARBA" id="ARBA00023136"/>
    </source>
</evidence>
<organism evidence="8 9">
    <name type="scientific">Lentinus tigrinus ALCF2SS1-6</name>
    <dbReference type="NCBI Taxonomy" id="1328759"/>
    <lineage>
        <taxon>Eukaryota</taxon>
        <taxon>Fungi</taxon>
        <taxon>Dikarya</taxon>
        <taxon>Basidiomycota</taxon>
        <taxon>Agaricomycotina</taxon>
        <taxon>Agaricomycetes</taxon>
        <taxon>Polyporales</taxon>
        <taxon>Polyporaceae</taxon>
        <taxon>Lentinus</taxon>
    </lineage>
</organism>
<dbReference type="PROSITE" id="PS00216">
    <property type="entry name" value="SUGAR_TRANSPORT_1"/>
    <property type="match status" value="1"/>
</dbReference>
<dbReference type="PROSITE" id="PS50850">
    <property type="entry name" value="MFS"/>
    <property type="match status" value="1"/>
</dbReference>
<feature type="transmembrane region" description="Helical" evidence="6">
    <location>
        <begin position="34"/>
        <end position="52"/>
    </location>
</feature>
<accession>A0A5C2S4H1</accession>
<reference evidence="8" key="1">
    <citation type="journal article" date="2018" name="Genome Biol. Evol.">
        <title>Genomics and development of Lentinus tigrinus, a white-rot wood-decaying mushroom with dimorphic fruiting bodies.</title>
        <authorList>
            <person name="Wu B."/>
            <person name="Xu Z."/>
            <person name="Knudson A."/>
            <person name="Carlson A."/>
            <person name="Chen N."/>
            <person name="Kovaka S."/>
            <person name="LaButti K."/>
            <person name="Lipzen A."/>
            <person name="Pennachio C."/>
            <person name="Riley R."/>
            <person name="Schakwitz W."/>
            <person name="Umezawa K."/>
            <person name="Ohm R.A."/>
            <person name="Grigoriev I.V."/>
            <person name="Nagy L.G."/>
            <person name="Gibbons J."/>
            <person name="Hibbett D."/>
        </authorList>
    </citation>
    <scope>NUCLEOTIDE SEQUENCE [LARGE SCALE GENOMIC DNA]</scope>
    <source>
        <strain evidence="8">ALCF2SS1-6</strain>
    </source>
</reference>
<feature type="region of interest" description="Disordered" evidence="5">
    <location>
        <begin position="531"/>
        <end position="580"/>
    </location>
</feature>
<feature type="transmembrane region" description="Helical" evidence="6">
    <location>
        <begin position="390"/>
        <end position="413"/>
    </location>
</feature>
<keyword evidence="2 6" id="KW-0812">Transmembrane</keyword>
<dbReference type="STRING" id="1328759.A0A5C2S4H1"/>
<feature type="transmembrane region" description="Helical" evidence="6">
    <location>
        <begin position="190"/>
        <end position="208"/>
    </location>
</feature>
<feature type="transmembrane region" description="Helical" evidence="6">
    <location>
        <begin position="259"/>
        <end position="277"/>
    </location>
</feature>
<dbReference type="GO" id="GO:0005886">
    <property type="term" value="C:plasma membrane"/>
    <property type="evidence" value="ECO:0007669"/>
    <property type="project" value="TreeGrafter"/>
</dbReference>
<dbReference type="InterPro" id="IPR036259">
    <property type="entry name" value="MFS_trans_sf"/>
</dbReference>
<feature type="domain" description="Major facilitator superfamily (MFS) profile" evidence="7">
    <location>
        <begin position="37"/>
        <end position="490"/>
    </location>
</feature>
<evidence type="ECO:0000256" key="3">
    <source>
        <dbReference type="ARBA" id="ARBA00022989"/>
    </source>
</evidence>
<evidence type="ECO:0000256" key="2">
    <source>
        <dbReference type="ARBA" id="ARBA00022692"/>
    </source>
</evidence>
<dbReference type="Proteomes" id="UP000313359">
    <property type="component" value="Unassembled WGS sequence"/>
</dbReference>